<dbReference type="Gene3D" id="1.10.260.40">
    <property type="entry name" value="lambda repressor-like DNA-binding domains"/>
    <property type="match status" value="1"/>
</dbReference>
<dbReference type="SMART" id="SM00530">
    <property type="entry name" value="HTH_XRE"/>
    <property type="match status" value="1"/>
</dbReference>
<organism evidence="3 4">
    <name type="scientific">Clostridium sulfidigenes</name>
    <dbReference type="NCBI Taxonomy" id="318464"/>
    <lineage>
        <taxon>Bacteria</taxon>
        <taxon>Bacillati</taxon>
        <taxon>Bacillota</taxon>
        <taxon>Clostridia</taxon>
        <taxon>Eubacteriales</taxon>
        <taxon>Clostridiaceae</taxon>
        <taxon>Clostridium</taxon>
    </lineage>
</organism>
<gene>
    <name evidence="3" type="ORF">E7215_03725</name>
</gene>
<dbReference type="InterPro" id="IPR001387">
    <property type="entry name" value="Cro/C1-type_HTH"/>
</dbReference>
<reference evidence="3" key="1">
    <citation type="submission" date="2019-04" db="EMBL/GenBank/DDBJ databases">
        <title>Evolution of Biomass-Degrading Anaerobic Consortia Revealed by Metagenomics.</title>
        <authorList>
            <person name="Peng X."/>
        </authorList>
    </citation>
    <scope>NUCLEOTIDE SEQUENCE</scope>
    <source>
        <strain evidence="3">SIG254</strain>
    </source>
</reference>
<feature type="domain" description="HTH cro/C1-type" evidence="2">
    <location>
        <begin position="7"/>
        <end position="62"/>
    </location>
</feature>
<evidence type="ECO:0000313" key="4">
    <source>
        <dbReference type="Proteomes" id="UP000768462"/>
    </source>
</evidence>
<dbReference type="EMBL" id="SVCM01000042">
    <property type="protein sequence ID" value="MBE6059270.1"/>
    <property type="molecule type" value="Genomic_DNA"/>
</dbReference>
<comment type="caution">
    <text evidence="3">The sequence shown here is derived from an EMBL/GenBank/DDBJ whole genome shotgun (WGS) entry which is preliminary data.</text>
</comment>
<protein>
    <submittedName>
        <fullName evidence="3">Helix-turn-helix transcriptional regulator</fullName>
    </submittedName>
</protein>
<dbReference type="Proteomes" id="UP000768462">
    <property type="component" value="Unassembled WGS sequence"/>
</dbReference>
<accession>A0A927W653</accession>
<dbReference type="PROSITE" id="PS50943">
    <property type="entry name" value="HTH_CROC1"/>
    <property type="match status" value="1"/>
</dbReference>
<dbReference type="Pfam" id="PF01381">
    <property type="entry name" value="HTH_3"/>
    <property type="match status" value="1"/>
</dbReference>
<sequence length="173" mass="20010">MSFNIYLKQIRKNRKLSQRALADMIGVSNTEISQLESGEHQKPSPLIIKKISDAFQIPVEEMMSKAGYMSNAENCHTGIEYDAIFKEIMKNYFLKNGWNISESYSQKYDLIVSRDDIHWAMEYKYFKEDMPNNRSYDSSVLQSLYNFLGKVSLDPSISKCSIIVNSQSVLIYT</sequence>
<name>A0A927W653_9CLOT</name>
<dbReference type="InterPro" id="IPR010982">
    <property type="entry name" value="Lambda_DNA-bd_dom_sf"/>
</dbReference>
<dbReference type="CDD" id="cd00093">
    <property type="entry name" value="HTH_XRE"/>
    <property type="match status" value="1"/>
</dbReference>
<proteinExistence type="predicted"/>
<dbReference type="GO" id="GO:0003677">
    <property type="term" value="F:DNA binding"/>
    <property type="evidence" value="ECO:0007669"/>
    <property type="project" value="UniProtKB-KW"/>
</dbReference>
<dbReference type="PANTHER" id="PTHR46558">
    <property type="entry name" value="TRACRIPTIONAL REGULATORY PROTEIN-RELATED-RELATED"/>
    <property type="match status" value="1"/>
</dbReference>
<dbReference type="AlphaFoldDB" id="A0A927W653"/>
<evidence type="ECO:0000259" key="2">
    <source>
        <dbReference type="PROSITE" id="PS50943"/>
    </source>
</evidence>
<evidence type="ECO:0000313" key="3">
    <source>
        <dbReference type="EMBL" id="MBE6059270.1"/>
    </source>
</evidence>
<evidence type="ECO:0000256" key="1">
    <source>
        <dbReference type="ARBA" id="ARBA00023125"/>
    </source>
</evidence>
<keyword evidence="1" id="KW-0238">DNA-binding</keyword>
<dbReference type="PANTHER" id="PTHR46558:SF11">
    <property type="entry name" value="HTH-TYPE TRANSCRIPTIONAL REGULATOR XRE"/>
    <property type="match status" value="1"/>
</dbReference>
<dbReference type="SUPFAM" id="SSF47413">
    <property type="entry name" value="lambda repressor-like DNA-binding domains"/>
    <property type="match status" value="1"/>
</dbReference>